<dbReference type="OrthoDB" id="1421312at2"/>
<feature type="compositionally biased region" description="Basic and acidic residues" evidence="1">
    <location>
        <begin position="296"/>
        <end position="305"/>
    </location>
</feature>
<reference evidence="3" key="1">
    <citation type="submission" date="2015-10" db="EMBL/GenBank/DDBJ databases">
        <title>Draft genome sequence of Salegentibacter mishustinae KCTC 12263.</title>
        <authorList>
            <person name="Lin W."/>
            <person name="Zheng Q."/>
        </authorList>
    </citation>
    <scope>NUCLEOTIDE SEQUENCE [LARGE SCALE GENOMIC DNA]</scope>
    <source>
        <strain evidence="3">KCTC 12263</strain>
    </source>
</reference>
<organism evidence="3 4">
    <name type="scientific">Salegentibacter mishustinae</name>
    <dbReference type="NCBI Taxonomy" id="270918"/>
    <lineage>
        <taxon>Bacteria</taxon>
        <taxon>Pseudomonadati</taxon>
        <taxon>Bacteroidota</taxon>
        <taxon>Flavobacteriia</taxon>
        <taxon>Flavobacteriales</taxon>
        <taxon>Flavobacteriaceae</taxon>
        <taxon>Salegentibacter</taxon>
    </lineage>
</organism>
<dbReference type="Proteomes" id="UP000051643">
    <property type="component" value="Unassembled WGS sequence"/>
</dbReference>
<evidence type="ECO:0000313" key="4">
    <source>
        <dbReference type="Proteomes" id="UP000051643"/>
    </source>
</evidence>
<protein>
    <submittedName>
        <fullName evidence="3">Phenol meta deg superfamily protein</fullName>
    </submittedName>
</protein>
<evidence type="ECO:0000256" key="2">
    <source>
        <dbReference type="SAM" id="SignalP"/>
    </source>
</evidence>
<gene>
    <name evidence="3" type="ORF">APR42_05195</name>
</gene>
<name>A0A0Q9ZKA1_9FLAO</name>
<dbReference type="Pfam" id="PF13557">
    <property type="entry name" value="Phenol_MetA_deg"/>
    <property type="match status" value="1"/>
</dbReference>
<dbReference type="AlphaFoldDB" id="A0A0Q9ZKA1"/>
<comment type="caution">
    <text evidence="3">The sequence shown here is derived from an EMBL/GenBank/DDBJ whole genome shotgun (WGS) entry which is preliminary data.</text>
</comment>
<dbReference type="EMBL" id="LKTP01000012">
    <property type="protein sequence ID" value="KRG29329.1"/>
    <property type="molecule type" value="Genomic_DNA"/>
</dbReference>
<feature type="signal peptide" evidence="2">
    <location>
        <begin position="1"/>
        <end position="20"/>
    </location>
</feature>
<feature type="region of interest" description="Disordered" evidence="1">
    <location>
        <begin position="294"/>
        <end position="324"/>
    </location>
</feature>
<keyword evidence="4" id="KW-1185">Reference proteome</keyword>
<dbReference type="STRING" id="270918.APR42_05195"/>
<keyword evidence="2" id="KW-0732">Signal</keyword>
<evidence type="ECO:0000256" key="1">
    <source>
        <dbReference type="SAM" id="MobiDB-lite"/>
    </source>
</evidence>
<accession>A0A0Q9ZKA1</accession>
<proteinExistence type="predicted"/>
<feature type="chain" id="PRO_5006389582" evidence="2">
    <location>
        <begin position="21"/>
        <end position="324"/>
    </location>
</feature>
<evidence type="ECO:0000313" key="3">
    <source>
        <dbReference type="EMBL" id="KRG29329.1"/>
    </source>
</evidence>
<dbReference type="RefSeq" id="WP_057481805.1">
    <property type="nucleotide sequence ID" value="NZ_BMWR01000003.1"/>
</dbReference>
<feature type="compositionally biased region" description="Acidic residues" evidence="1">
    <location>
        <begin position="315"/>
        <end position="324"/>
    </location>
</feature>
<sequence length="324" mass="36506">MHYLKVGIAFIFFGIFNANAQYTETINSNRPGESQGAYAVGKNVLQLEAGAYFGNDNHSLFNSDTDILGASYGLRYGFLTEILELNFFGSFQDQVTSIPVGNSVDEFKTTNFKTNTIGAKFLLFDPGVSVKEREVNLYSWKANQRLDLRSLIPAVSVYGGANFSWWDNPYMFEGESEISPKAAIITQNNWGNWVLVMNFIADKFTEEFPSYGGVFTLTHAVTPKFAVFGEFQTYISDLYADDLVRGGAAYLFGKDFQLDISGLVNFKDTPSRWQVAAGVSYRFDFHEDDEYIEDTYEGKRNQRGEELEETGFYKDDDEGDGSDK</sequence>
<dbReference type="InterPro" id="IPR025737">
    <property type="entry name" value="FApF"/>
</dbReference>